<dbReference type="AlphaFoldDB" id="A0AAD5SF49"/>
<keyword evidence="2" id="KW-0808">Transferase</keyword>
<dbReference type="PANTHER" id="PTHR48043">
    <property type="entry name" value="EG:EG0003.4 PROTEIN-RELATED"/>
    <property type="match status" value="1"/>
</dbReference>
<dbReference type="Gene3D" id="3.20.20.60">
    <property type="entry name" value="Phosphoenolpyruvate-binding domains"/>
    <property type="match status" value="1"/>
</dbReference>
<reference evidence="4" key="1">
    <citation type="submission" date="2020-05" db="EMBL/GenBank/DDBJ databases">
        <title>Phylogenomic resolution of chytrid fungi.</title>
        <authorList>
            <person name="Stajich J.E."/>
            <person name="Amses K."/>
            <person name="Simmons R."/>
            <person name="Seto K."/>
            <person name="Myers J."/>
            <person name="Bonds A."/>
            <person name="Quandt C.A."/>
            <person name="Barry K."/>
            <person name="Liu P."/>
            <person name="Grigoriev I."/>
            <person name="Longcore J.E."/>
            <person name="James T.Y."/>
        </authorList>
    </citation>
    <scope>NUCLEOTIDE SEQUENCE</scope>
    <source>
        <strain evidence="4">JEL0318</strain>
    </source>
</reference>
<dbReference type="SUPFAM" id="SSF53756">
    <property type="entry name" value="UDP-Glycosyltransferase/glycogen phosphorylase"/>
    <property type="match status" value="1"/>
</dbReference>
<dbReference type="Proteomes" id="UP001212841">
    <property type="component" value="Unassembled WGS sequence"/>
</dbReference>
<dbReference type="Pfam" id="PF00201">
    <property type="entry name" value="UDPGT"/>
    <property type="match status" value="1"/>
</dbReference>
<feature type="region of interest" description="Disordered" evidence="3">
    <location>
        <begin position="445"/>
        <end position="466"/>
    </location>
</feature>
<organism evidence="4 5">
    <name type="scientific">Rhizophlyctis rosea</name>
    <dbReference type="NCBI Taxonomy" id="64517"/>
    <lineage>
        <taxon>Eukaryota</taxon>
        <taxon>Fungi</taxon>
        <taxon>Fungi incertae sedis</taxon>
        <taxon>Chytridiomycota</taxon>
        <taxon>Chytridiomycota incertae sedis</taxon>
        <taxon>Chytridiomycetes</taxon>
        <taxon>Rhizophlyctidales</taxon>
        <taxon>Rhizophlyctidaceae</taxon>
        <taxon>Rhizophlyctis</taxon>
    </lineage>
</organism>
<evidence type="ECO:0000256" key="2">
    <source>
        <dbReference type="ARBA" id="ARBA00022679"/>
    </source>
</evidence>
<protein>
    <submittedName>
        <fullName evidence="4">UDP glycosyltransferase 8</fullName>
    </submittedName>
</protein>
<keyword evidence="1" id="KW-0328">Glycosyltransferase</keyword>
<sequence length="466" mass="50840">MKSVEKVTSGASLGSKRSIQNSLKSFKACFLRHQKVSSYTLFAFLPHAEHSKIPHQDVERASKIVDGYNEHAKKGIGAFTLDGKMIDMPVVKWAQRLIQQNQRVLGDELFSASSALPVMLLLVPDDAISSSLRNPNDDKKHQLQADDIAGGALLAKVKIFFDHLAETYEALLPGTILAFADLNPDIVVCDGISAFCIQAARMQKAKLVIVWPAATSGIPESPGALHPSSVIPSVGMDGKLDGSLQSRVKQLLVSTFLAGVVRYANNAAFAINERLGVETLLRPKSFLLDELVISWTAYGIDYPQMQPPLLKLVGPLIREPLPPLPSEYIDFMGTTSEIILVSFGSVVTFTEPNFRHLHTLLQNATASHPNLKVIWSVSNKQSKLLPPSLDPFHRPIKTDPPSTMTLSTDTKFLYTRWAPQRELLSHPSTILLIGHSGGNGIHEPFTTPNPFSASPPPVTPTKTANG</sequence>
<dbReference type="EMBL" id="JADGJD010000250">
    <property type="protein sequence ID" value="KAJ3052957.1"/>
    <property type="molecule type" value="Genomic_DNA"/>
</dbReference>
<dbReference type="InterPro" id="IPR002213">
    <property type="entry name" value="UDP_glucos_trans"/>
</dbReference>
<name>A0AAD5SF49_9FUNG</name>
<gene>
    <name evidence="4" type="primary">UGT8</name>
    <name evidence="4" type="ORF">HK097_005355</name>
</gene>
<evidence type="ECO:0000256" key="3">
    <source>
        <dbReference type="SAM" id="MobiDB-lite"/>
    </source>
</evidence>
<keyword evidence="5" id="KW-1185">Reference proteome</keyword>
<proteinExistence type="predicted"/>
<comment type="caution">
    <text evidence="4">The sequence shown here is derived from an EMBL/GenBank/DDBJ whole genome shotgun (WGS) entry which is preliminary data.</text>
</comment>
<dbReference type="InterPro" id="IPR040442">
    <property type="entry name" value="Pyrv_kinase-like_dom_sf"/>
</dbReference>
<dbReference type="PANTHER" id="PTHR48043:SF145">
    <property type="entry name" value="FI06409P-RELATED"/>
    <property type="match status" value="1"/>
</dbReference>
<evidence type="ECO:0000313" key="4">
    <source>
        <dbReference type="EMBL" id="KAJ3052957.1"/>
    </source>
</evidence>
<evidence type="ECO:0000313" key="5">
    <source>
        <dbReference type="Proteomes" id="UP001212841"/>
    </source>
</evidence>
<dbReference type="GO" id="GO:0008194">
    <property type="term" value="F:UDP-glycosyltransferase activity"/>
    <property type="evidence" value="ECO:0007669"/>
    <property type="project" value="InterPro"/>
</dbReference>
<dbReference type="Gene3D" id="3.40.50.2000">
    <property type="entry name" value="Glycogen Phosphorylase B"/>
    <property type="match status" value="1"/>
</dbReference>
<evidence type="ECO:0000256" key="1">
    <source>
        <dbReference type="ARBA" id="ARBA00022676"/>
    </source>
</evidence>
<dbReference type="InterPro" id="IPR050271">
    <property type="entry name" value="UDP-glycosyltransferase"/>
</dbReference>
<accession>A0AAD5SF49</accession>